<dbReference type="PROSITE" id="PS50089">
    <property type="entry name" value="ZF_RING_2"/>
    <property type="match status" value="1"/>
</dbReference>
<dbReference type="HAMAP" id="MF_03067">
    <property type="entry name" value="RNF8"/>
    <property type="match status" value="1"/>
</dbReference>
<evidence type="ECO:0000313" key="18">
    <source>
        <dbReference type="Proteomes" id="UP000008672"/>
    </source>
</evidence>
<dbReference type="GO" id="GO:0061630">
    <property type="term" value="F:ubiquitin protein ligase activity"/>
    <property type="evidence" value="ECO:0007669"/>
    <property type="project" value="UniProtKB-EC"/>
</dbReference>
<dbReference type="Bgee" id="ENSLACG00000006223">
    <property type="expression patterns" value="Expressed in muscle tissue and 6 other cell types or tissues"/>
</dbReference>
<evidence type="ECO:0000256" key="4">
    <source>
        <dbReference type="ARBA" id="ARBA00022723"/>
    </source>
</evidence>
<dbReference type="InterPro" id="IPR017907">
    <property type="entry name" value="Znf_RING_CS"/>
</dbReference>
<dbReference type="GO" id="GO:0035861">
    <property type="term" value="C:site of double-strand break"/>
    <property type="evidence" value="ECO:0007669"/>
    <property type="project" value="TreeGrafter"/>
</dbReference>
<dbReference type="GO" id="GO:0008270">
    <property type="term" value="F:zinc ion binding"/>
    <property type="evidence" value="ECO:0007669"/>
    <property type="project" value="UniProtKB-KW"/>
</dbReference>
<evidence type="ECO:0000256" key="5">
    <source>
        <dbReference type="ARBA" id="ARBA00022763"/>
    </source>
</evidence>
<dbReference type="PANTHER" id="PTHR15067">
    <property type="entry name" value="E3 UBIQUITIN-PROTEIN LIGASE RNF8"/>
    <property type="match status" value="1"/>
</dbReference>
<keyword evidence="8 12" id="KW-0862">Zinc</keyword>
<dbReference type="FunCoup" id="H3ABI8">
    <property type="interactions" value="1986"/>
</dbReference>
<dbReference type="Proteomes" id="UP000008672">
    <property type="component" value="Unassembled WGS sequence"/>
</dbReference>
<reference evidence="17" key="3">
    <citation type="submission" date="2025-09" db="UniProtKB">
        <authorList>
            <consortium name="Ensembl"/>
        </authorList>
    </citation>
    <scope>IDENTIFICATION</scope>
</reference>
<dbReference type="Gene3D" id="3.30.40.10">
    <property type="entry name" value="Zinc/RING finger domain, C3HC4 (zinc finger)"/>
    <property type="match status" value="1"/>
</dbReference>
<dbReference type="EMBL" id="AFYH01221482">
    <property type="status" value="NOT_ANNOTATED_CDS"/>
    <property type="molecule type" value="Genomic_DNA"/>
</dbReference>
<evidence type="ECO:0000256" key="12">
    <source>
        <dbReference type="HAMAP-Rule" id="MF_03067"/>
    </source>
</evidence>
<protein>
    <recommendedName>
        <fullName evidence="2">E3 ubiquitin-protein ligase CHFR</fullName>
    </recommendedName>
</protein>
<dbReference type="InterPro" id="IPR001841">
    <property type="entry name" value="Znf_RING"/>
</dbReference>
<dbReference type="AlphaFoldDB" id="H3ABI8"/>
<dbReference type="GO" id="GO:0005829">
    <property type="term" value="C:cytosol"/>
    <property type="evidence" value="ECO:0007669"/>
    <property type="project" value="TreeGrafter"/>
</dbReference>
<dbReference type="InterPro" id="IPR000253">
    <property type="entry name" value="FHA_dom"/>
</dbReference>
<evidence type="ECO:0000256" key="10">
    <source>
        <dbReference type="ARBA" id="ARBA00023204"/>
    </source>
</evidence>
<dbReference type="SUPFAM" id="SSF49879">
    <property type="entry name" value="SMAD/FHA domain"/>
    <property type="match status" value="1"/>
</dbReference>
<feature type="domain" description="FHA" evidence="15">
    <location>
        <begin position="35"/>
        <end position="89"/>
    </location>
</feature>
<reference evidence="17" key="2">
    <citation type="submission" date="2025-08" db="UniProtKB">
        <authorList>
            <consortium name="Ensembl"/>
        </authorList>
    </citation>
    <scope>IDENTIFICATION</scope>
</reference>
<dbReference type="InterPro" id="IPR017335">
    <property type="entry name" value="RNF8"/>
</dbReference>
<dbReference type="SMART" id="SM00240">
    <property type="entry name" value="FHA"/>
    <property type="match status" value="1"/>
</dbReference>
<reference evidence="18" key="1">
    <citation type="submission" date="2011-08" db="EMBL/GenBank/DDBJ databases">
        <title>The draft genome of Latimeria chalumnae.</title>
        <authorList>
            <person name="Di Palma F."/>
            <person name="Alfoldi J."/>
            <person name="Johnson J."/>
            <person name="Berlin A."/>
            <person name="Gnerre S."/>
            <person name="Jaffe D."/>
            <person name="MacCallum I."/>
            <person name="Young S."/>
            <person name="Walker B.J."/>
            <person name="Lander E."/>
            <person name="Lindblad-Toh K."/>
        </authorList>
    </citation>
    <scope>NUCLEOTIDE SEQUENCE [LARGE SCALE GENOMIC DNA]</scope>
    <source>
        <strain evidence="18">Wild caught</strain>
    </source>
</reference>
<evidence type="ECO:0000256" key="1">
    <source>
        <dbReference type="ARBA" id="ARBA00005797"/>
    </source>
</evidence>
<evidence type="ECO:0000256" key="9">
    <source>
        <dbReference type="ARBA" id="ARBA00022853"/>
    </source>
</evidence>
<keyword evidence="13" id="KW-0175">Coiled coil</keyword>
<dbReference type="EMBL" id="AFYH01221480">
    <property type="status" value="NOT_ANNOTATED_CDS"/>
    <property type="molecule type" value="Genomic_DNA"/>
</dbReference>
<dbReference type="Pfam" id="PF00498">
    <property type="entry name" value="FHA"/>
    <property type="match status" value="1"/>
</dbReference>
<evidence type="ECO:0000256" key="3">
    <source>
        <dbReference type="ARBA" id="ARBA00022679"/>
    </source>
</evidence>
<comment type="catalytic activity">
    <reaction evidence="12">
        <text>S-ubiquitinyl-[E2 ubiquitin-conjugating enzyme]-L-cysteine + [acceptor protein]-L-lysine = [E2 ubiquitin-conjugating enzyme]-L-cysteine + N(6)-ubiquitinyl-[acceptor protein]-L-lysine.</text>
        <dbReference type="EC" id="2.3.2.27"/>
    </reaction>
</comment>
<dbReference type="SUPFAM" id="SSF57850">
    <property type="entry name" value="RING/U-box"/>
    <property type="match status" value="1"/>
</dbReference>
<dbReference type="GO" id="GO:0042393">
    <property type="term" value="F:histone binding"/>
    <property type="evidence" value="ECO:0007669"/>
    <property type="project" value="UniProtKB-UniRule"/>
</dbReference>
<dbReference type="UniPathway" id="UPA00143"/>
<dbReference type="PANTHER" id="PTHR15067:SF4">
    <property type="entry name" value="E3 UBIQUITIN-PROTEIN LIGASE RNF8"/>
    <property type="match status" value="1"/>
</dbReference>
<dbReference type="GO" id="GO:0070936">
    <property type="term" value="P:protein K48-linked ubiquitination"/>
    <property type="evidence" value="ECO:0007669"/>
    <property type="project" value="TreeGrafter"/>
</dbReference>
<organism evidence="17 18">
    <name type="scientific">Latimeria chalumnae</name>
    <name type="common">Coelacanth</name>
    <dbReference type="NCBI Taxonomy" id="7897"/>
    <lineage>
        <taxon>Eukaryota</taxon>
        <taxon>Metazoa</taxon>
        <taxon>Chordata</taxon>
        <taxon>Craniata</taxon>
        <taxon>Vertebrata</taxon>
        <taxon>Euteleostomi</taxon>
        <taxon>Coelacanthiformes</taxon>
        <taxon>Coelacanthidae</taxon>
        <taxon>Latimeria</taxon>
    </lineage>
</organism>
<dbReference type="Gene3D" id="2.60.200.20">
    <property type="match status" value="1"/>
</dbReference>
<dbReference type="GO" id="GO:0045739">
    <property type="term" value="P:positive regulation of DNA repair"/>
    <property type="evidence" value="ECO:0007669"/>
    <property type="project" value="UniProtKB-UniRule"/>
</dbReference>
<dbReference type="OMA" id="RRKDECP"/>
<feature type="domain" description="RING-type" evidence="16">
    <location>
        <begin position="408"/>
        <end position="446"/>
    </location>
</feature>
<evidence type="ECO:0000313" key="17">
    <source>
        <dbReference type="Ensembl" id="ENSLACP00000007009.1"/>
    </source>
</evidence>
<evidence type="ECO:0000256" key="14">
    <source>
        <dbReference type="SAM" id="MobiDB-lite"/>
    </source>
</evidence>
<dbReference type="EMBL" id="AFYH01221479">
    <property type="status" value="NOT_ANNOTATED_CDS"/>
    <property type="molecule type" value="Genomic_DNA"/>
</dbReference>
<dbReference type="GO" id="GO:0006511">
    <property type="term" value="P:ubiquitin-dependent protein catabolic process"/>
    <property type="evidence" value="ECO:0007669"/>
    <property type="project" value="TreeGrafter"/>
</dbReference>
<feature type="region of interest" description="Disordered" evidence="14">
    <location>
        <begin position="201"/>
        <end position="248"/>
    </location>
</feature>
<keyword evidence="10 12" id="KW-0234">DNA repair</keyword>
<feature type="region of interest" description="Disordered" evidence="14">
    <location>
        <begin position="138"/>
        <end position="168"/>
    </location>
</feature>
<dbReference type="Gene3D" id="1.20.5.170">
    <property type="match status" value="1"/>
</dbReference>
<evidence type="ECO:0000256" key="13">
    <source>
        <dbReference type="SAM" id="Coils"/>
    </source>
</evidence>
<sequence>MGKPARGGGGDGPKLGSRRIGMDTEWLLLEENTEVTIGRGFGLTYRLTSEVCPLMISRNHCCFKQNAEGQWTVTDNKSLNGVWVNKERIEPLIAHPLTEGDLIQLGVAVKDSDRAEHEYSLIRDQLEKIRSSLAKRSSQEVERVKSGQTKRKYTSEESDTSGTEVPGHFKMKLKRVSCDSKQTSQWESRKVLAGQPTECAEQALPPATPGPSREPSGAILSARQDCGRSAPERSERSRTGSRSPCPKSVELAKLQQNMGTIQRLKTQVREAERQASALQTQHCDQAGSSLQALQEEVQELQAQLQLEQEEQQQRVAWLEKTFCEEEQRLEDEGKRQTEDCLKQQLADALQEHRKLMEELRRSQKNFEETIQAKERELEETKEEKQKVMAQKEEFLSQMTEVLENELQCIICSEHLIEAVTLNCAHSFCCYCIHEWRRRKDECPICRQPIVSQTRSLVLDNCINRMVENLSTEVKERRVALIRERKEKWTEVVNLIESDSDSNEDLSSVPSILSISSYWSEEYETPSFTTDSDEDGDCIFYFI</sequence>
<proteinExistence type="inferred from homology"/>
<dbReference type="SMART" id="SM00184">
    <property type="entry name" value="RING"/>
    <property type="match status" value="1"/>
</dbReference>
<dbReference type="GO" id="GO:0000151">
    <property type="term" value="C:ubiquitin ligase complex"/>
    <property type="evidence" value="ECO:0007669"/>
    <property type="project" value="UniProtKB-UniRule"/>
</dbReference>
<feature type="coiled-coil region" evidence="13">
    <location>
        <begin position="254"/>
        <end position="314"/>
    </location>
</feature>
<keyword evidence="4 12" id="KW-0479">Metal-binding</keyword>
<evidence type="ECO:0000259" key="15">
    <source>
        <dbReference type="PROSITE" id="PS50006"/>
    </source>
</evidence>
<keyword evidence="18" id="KW-1185">Reference proteome</keyword>
<keyword evidence="7 12" id="KW-0833">Ubl conjugation pathway</keyword>
<accession>H3ABI8</accession>
<dbReference type="GO" id="GO:0005634">
    <property type="term" value="C:nucleus"/>
    <property type="evidence" value="ECO:0007669"/>
    <property type="project" value="UniProtKB-UniRule"/>
</dbReference>
<dbReference type="HOGENOM" id="CLU_023453_1_0_1"/>
<dbReference type="GO" id="GO:0006325">
    <property type="term" value="P:chromatin organization"/>
    <property type="evidence" value="ECO:0007669"/>
    <property type="project" value="UniProtKB-KW"/>
</dbReference>
<evidence type="ECO:0000256" key="6">
    <source>
        <dbReference type="ARBA" id="ARBA00022771"/>
    </source>
</evidence>
<keyword evidence="6 12" id="KW-0863">Zinc-finger</keyword>
<evidence type="ECO:0000256" key="7">
    <source>
        <dbReference type="ARBA" id="ARBA00022786"/>
    </source>
</evidence>
<dbReference type="CDD" id="cd16535">
    <property type="entry name" value="RING-HC_RNF8"/>
    <property type="match status" value="1"/>
</dbReference>
<comment type="similarity">
    <text evidence="1">Belongs to the CHFR family.</text>
</comment>
<keyword evidence="11 12" id="KW-0539">Nucleus</keyword>
<dbReference type="GO" id="GO:0043130">
    <property type="term" value="F:ubiquitin binding"/>
    <property type="evidence" value="ECO:0007669"/>
    <property type="project" value="UniProtKB-UniRule"/>
</dbReference>
<comment type="similarity">
    <text evidence="12">Belongs to the RNF8 family.</text>
</comment>
<evidence type="ECO:0000256" key="11">
    <source>
        <dbReference type="ARBA" id="ARBA00023242"/>
    </source>
</evidence>
<dbReference type="STRING" id="7897.ENSLACP00000007009"/>
<evidence type="ECO:0000256" key="2">
    <source>
        <dbReference type="ARBA" id="ARBA00017908"/>
    </source>
</evidence>
<dbReference type="GO" id="GO:0010212">
    <property type="term" value="P:response to ionizing radiation"/>
    <property type="evidence" value="ECO:0007669"/>
    <property type="project" value="UniProtKB-UniRule"/>
</dbReference>
<name>H3ABI8_LATCH</name>
<dbReference type="CDD" id="cd22663">
    <property type="entry name" value="FHA_RNF8"/>
    <property type="match status" value="1"/>
</dbReference>
<dbReference type="PROSITE" id="PS00518">
    <property type="entry name" value="ZF_RING_1"/>
    <property type="match status" value="1"/>
</dbReference>
<dbReference type="EMBL" id="AFYH01221481">
    <property type="status" value="NOT_ANNOTATED_CDS"/>
    <property type="molecule type" value="Genomic_DNA"/>
</dbReference>
<dbReference type="PROSITE" id="PS50006">
    <property type="entry name" value="FHA_DOMAIN"/>
    <property type="match status" value="1"/>
</dbReference>
<dbReference type="InterPro" id="IPR013083">
    <property type="entry name" value="Znf_RING/FYVE/PHD"/>
</dbReference>
<dbReference type="GeneTree" id="ENSGT00400000022349"/>
<dbReference type="GO" id="GO:0003682">
    <property type="term" value="F:chromatin binding"/>
    <property type="evidence" value="ECO:0007669"/>
    <property type="project" value="UniProtKB-UniRule"/>
</dbReference>
<dbReference type="InterPro" id="IPR008984">
    <property type="entry name" value="SMAD_FHA_dom_sf"/>
</dbReference>
<evidence type="ECO:0000259" key="16">
    <source>
        <dbReference type="PROSITE" id="PS50089"/>
    </source>
</evidence>
<feature type="coiled-coil region" evidence="13">
    <location>
        <begin position="338"/>
        <end position="397"/>
    </location>
</feature>
<dbReference type="eggNOG" id="KOG3872">
    <property type="taxonomic scope" value="Eukaryota"/>
</dbReference>
<dbReference type="Pfam" id="PF13920">
    <property type="entry name" value="zf-C3HC4_3"/>
    <property type="match status" value="1"/>
</dbReference>
<dbReference type="InParanoid" id="H3ABI8"/>
<evidence type="ECO:0000256" key="8">
    <source>
        <dbReference type="ARBA" id="ARBA00022833"/>
    </source>
</evidence>
<keyword evidence="9 12" id="KW-0156">Chromatin regulator</keyword>
<gene>
    <name evidence="12 17" type="primary">RNF8</name>
</gene>
<keyword evidence="3 12" id="KW-0808">Transferase</keyword>
<keyword evidence="5 12" id="KW-0227">DNA damage</keyword>
<comment type="pathway">
    <text evidence="12">Protein modification; protein ubiquitination.</text>
</comment>
<dbReference type="Ensembl" id="ENSLACT00000007068.1">
    <property type="protein sequence ID" value="ENSLACP00000007009.1"/>
    <property type="gene ID" value="ENSLACG00000006223.1"/>
</dbReference>
<dbReference type="GO" id="GO:0006302">
    <property type="term" value="P:double-strand break repair"/>
    <property type="evidence" value="ECO:0007669"/>
    <property type="project" value="UniProtKB-UniRule"/>
</dbReference>